<dbReference type="EMBL" id="BNBI01000001">
    <property type="protein sequence ID" value="GHE85047.1"/>
    <property type="molecule type" value="Genomic_DNA"/>
</dbReference>
<evidence type="ECO:0000313" key="3">
    <source>
        <dbReference type="Proteomes" id="UP000630718"/>
    </source>
</evidence>
<dbReference type="Proteomes" id="UP000630718">
    <property type="component" value="Unassembled WGS sequence"/>
</dbReference>
<evidence type="ECO:0000313" key="2">
    <source>
        <dbReference type="EMBL" id="GHE85047.1"/>
    </source>
</evidence>
<feature type="compositionally biased region" description="Low complexity" evidence="1">
    <location>
        <begin position="141"/>
        <end position="151"/>
    </location>
</feature>
<accession>A0A919DVI0</accession>
<feature type="compositionally biased region" description="Polar residues" evidence="1">
    <location>
        <begin position="117"/>
        <end position="127"/>
    </location>
</feature>
<reference evidence="2" key="2">
    <citation type="submission" date="2020-09" db="EMBL/GenBank/DDBJ databases">
        <authorList>
            <person name="Sun Q."/>
            <person name="Ohkuma M."/>
        </authorList>
    </citation>
    <scope>NUCLEOTIDE SEQUENCE</scope>
    <source>
        <strain evidence="2">JCM 4477</strain>
    </source>
</reference>
<feature type="compositionally biased region" description="Low complexity" evidence="1">
    <location>
        <begin position="86"/>
        <end position="108"/>
    </location>
</feature>
<feature type="region of interest" description="Disordered" evidence="1">
    <location>
        <begin position="22"/>
        <end position="151"/>
    </location>
</feature>
<proteinExistence type="predicted"/>
<dbReference type="AlphaFoldDB" id="A0A919DVI0"/>
<name>A0A919DVI0_9ACTN</name>
<organism evidence="2 3">
    <name type="scientific">Streptomyces fumanus</name>
    <dbReference type="NCBI Taxonomy" id="67302"/>
    <lineage>
        <taxon>Bacteria</taxon>
        <taxon>Bacillati</taxon>
        <taxon>Actinomycetota</taxon>
        <taxon>Actinomycetes</taxon>
        <taxon>Kitasatosporales</taxon>
        <taxon>Streptomycetaceae</taxon>
        <taxon>Streptomyces</taxon>
    </lineage>
</organism>
<reference evidence="2" key="1">
    <citation type="journal article" date="2014" name="Int. J. Syst. Evol. Microbiol.">
        <title>Complete genome sequence of Corynebacterium casei LMG S-19264T (=DSM 44701T), isolated from a smear-ripened cheese.</title>
        <authorList>
            <consortium name="US DOE Joint Genome Institute (JGI-PGF)"/>
            <person name="Walter F."/>
            <person name="Albersmeier A."/>
            <person name="Kalinowski J."/>
            <person name="Ruckert C."/>
        </authorList>
    </citation>
    <scope>NUCLEOTIDE SEQUENCE</scope>
    <source>
        <strain evidence="2">JCM 4477</strain>
    </source>
</reference>
<keyword evidence="3" id="KW-1185">Reference proteome</keyword>
<sequence>MALLVCTDCTARYSVGAPRCPQCGSTEHVEEGAQDMPKITRHGGPSVADEEVVVETENGRELAPVSEADPDKVVTDEGDEGGEGSSAGSSSETSSETQSSTPGTSETPTPSPVRVTGSRSAKAQKQTPGSTAGSADGGPAAGSSATGSADK</sequence>
<evidence type="ECO:0000256" key="1">
    <source>
        <dbReference type="SAM" id="MobiDB-lite"/>
    </source>
</evidence>
<protein>
    <submittedName>
        <fullName evidence="2">Uncharacterized protein</fullName>
    </submittedName>
</protein>
<comment type="caution">
    <text evidence="2">The sequence shown here is derived from an EMBL/GenBank/DDBJ whole genome shotgun (WGS) entry which is preliminary data.</text>
</comment>
<gene>
    <name evidence="2" type="ORF">GCM10018772_05250</name>
</gene>